<evidence type="ECO:0000256" key="2">
    <source>
        <dbReference type="SAM" id="Phobius"/>
    </source>
</evidence>
<keyword evidence="2" id="KW-0472">Membrane</keyword>
<feature type="transmembrane region" description="Helical" evidence="2">
    <location>
        <begin position="86"/>
        <end position="106"/>
    </location>
</feature>
<gene>
    <name evidence="3" type="ORF">HC031_21015</name>
</gene>
<keyword evidence="2" id="KW-1133">Transmembrane helix</keyword>
<feature type="compositionally biased region" description="Low complexity" evidence="1">
    <location>
        <begin position="7"/>
        <end position="17"/>
    </location>
</feature>
<dbReference type="Proteomes" id="UP000722989">
    <property type="component" value="Unassembled WGS sequence"/>
</dbReference>
<evidence type="ECO:0000256" key="1">
    <source>
        <dbReference type="SAM" id="MobiDB-lite"/>
    </source>
</evidence>
<proteinExistence type="predicted"/>
<evidence type="ECO:0008006" key="5">
    <source>
        <dbReference type="Google" id="ProtNLM"/>
    </source>
</evidence>
<evidence type="ECO:0000313" key="3">
    <source>
        <dbReference type="EMBL" id="NJC72179.1"/>
    </source>
</evidence>
<keyword evidence="2" id="KW-0812">Transmembrane</keyword>
<accession>A0ABX0Y1E0</accession>
<comment type="caution">
    <text evidence="3">The sequence shown here is derived from an EMBL/GenBank/DDBJ whole genome shotgun (WGS) entry which is preliminary data.</text>
</comment>
<organism evidence="3 4">
    <name type="scientific">Planosporangium thailandense</name>
    <dbReference type="NCBI Taxonomy" id="765197"/>
    <lineage>
        <taxon>Bacteria</taxon>
        <taxon>Bacillati</taxon>
        <taxon>Actinomycetota</taxon>
        <taxon>Actinomycetes</taxon>
        <taxon>Micromonosporales</taxon>
        <taxon>Micromonosporaceae</taxon>
        <taxon>Planosporangium</taxon>
    </lineage>
</organism>
<sequence>MTHNDSAAEPTAAADTAEPPPAEPPVADDATAPEPAAAHTAPDGRAGTEASRLDMVAWAVRRIERRRSRIAAEIERNRRGEPAIPTWILAVALIAILGAWAAVVLLS</sequence>
<dbReference type="EMBL" id="JAATVY010000016">
    <property type="protein sequence ID" value="NJC72179.1"/>
    <property type="molecule type" value="Genomic_DNA"/>
</dbReference>
<keyword evidence="4" id="KW-1185">Reference proteome</keyword>
<feature type="compositionally biased region" description="Low complexity" evidence="1">
    <location>
        <begin position="25"/>
        <end position="43"/>
    </location>
</feature>
<feature type="region of interest" description="Disordered" evidence="1">
    <location>
        <begin position="1"/>
        <end position="50"/>
    </location>
</feature>
<evidence type="ECO:0000313" key="4">
    <source>
        <dbReference type="Proteomes" id="UP000722989"/>
    </source>
</evidence>
<name>A0ABX0Y1E0_9ACTN</name>
<reference evidence="3 4" key="1">
    <citation type="submission" date="2020-03" db="EMBL/GenBank/DDBJ databases">
        <title>WGS of the type strain of Planosporangium spp.</title>
        <authorList>
            <person name="Thawai C."/>
        </authorList>
    </citation>
    <scope>NUCLEOTIDE SEQUENCE [LARGE SCALE GENOMIC DNA]</scope>
    <source>
        <strain evidence="3 4">TBRC 5610</strain>
    </source>
</reference>
<protein>
    <recommendedName>
        <fullName evidence="5">DUF3618 domain-containing protein</fullName>
    </recommendedName>
</protein>